<dbReference type="Proteomes" id="UP000539350">
    <property type="component" value="Unassembled WGS sequence"/>
</dbReference>
<keyword evidence="3" id="KW-1185">Reference proteome</keyword>
<feature type="region of interest" description="Disordered" evidence="1">
    <location>
        <begin position="48"/>
        <end position="74"/>
    </location>
</feature>
<feature type="compositionally biased region" description="Basic and acidic residues" evidence="1">
    <location>
        <begin position="65"/>
        <end position="74"/>
    </location>
</feature>
<organism evidence="2 3">
    <name type="scientific">Sediminihaliea albiluteola</name>
    <dbReference type="NCBI Taxonomy" id="2758564"/>
    <lineage>
        <taxon>Bacteria</taxon>
        <taxon>Pseudomonadati</taxon>
        <taxon>Pseudomonadota</taxon>
        <taxon>Gammaproteobacteria</taxon>
        <taxon>Cellvibrionales</taxon>
        <taxon>Halieaceae</taxon>
        <taxon>Sediminihaliea</taxon>
    </lineage>
</organism>
<reference evidence="2 3" key="1">
    <citation type="submission" date="2020-07" db="EMBL/GenBank/DDBJ databases">
        <title>Halieaceae bacterium, F7430, whole genome shotgun sequencing project.</title>
        <authorList>
            <person name="Jiang S."/>
            <person name="Liu Z.W."/>
            <person name="Du Z.J."/>
        </authorList>
    </citation>
    <scope>NUCLEOTIDE SEQUENCE [LARGE SCALE GENOMIC DNA]</scope>
    <source>
        <strain evidence="2 3">F7430</strain>
    </source>
</reference>
<proteinExistence type="predicted"/>
<comment type="caution">
    <text evidence="2">The sequence shown here is derived from an EMBL/GenBank/DDBJ whole genome shotgun (WGS) entry which is preliminary data.</text>
</comment>
<name>A0A7W2TXQ6_9GAMM</name>
<feature type="region of interest" description="Disordered" evidence="1">
    <location>
        <begin position="1"/>
        <end position="20"/>
    </location>
</feature>
<evidence type="ECO:0000313" key="2">
    <source>
        <dbReference type="EMBL" id="MBA6413878.1"/>
    </source>
</evidence>
<dbReference type="EMBL" id="JACFXU010000017">
    <property type="protein sequence ID" value="MBA6413878.1"/>
    <property type="molecule type" value="Genomic_DNA"/>
</dbReference>
<evidence type="ECO:0000256" key="1">
    <source>
        <dbReference type="SAM" id="MobiDB-lite"/>
    </source>
</evidence>
<protein>
    <submittedName>
        <fullName evidence="2">Uncharacterized protein</fullName>
    </submittedName>
</protein>
<feature type="compositionally biased region" description="Polar residues" evidence="1">
    <location>
        <begin position="1"/>
        <end position="19"/>
    </location>
</feature>
<sequence length="251" mass="27244">MSAHLKQSQNTPAKASRSPQLIRRRRYLPWTASLLTAAVLGLSACSSDVDNDQPKTKTAQASSELAKKASKEPLKVPKMSAEDGWVTLHELEIPEAGTAVMTIDGSRYDLEIQCSDPGIVNADEDVGLSNVLFSIKINGDFKHADGRPGYINLARWVSKEPESFYPYPGQDGAFLQVVINAKEEGLAWSSFAGGPNDSDPRGESLPLLHAQPDGSFTVDLEIKKMMFHKGALEGPLTLAGRCPEPWGKPDQ</sequence>
<dbReference type="AlphaFoldDB" id="A0A7W2TXQ6"/>
<gene>
    <name evidence="2" type="ORF">H2508_12220</name>
</gene>
<dbReference type="RefSeq" id="WP_182174071.1">
    <property type="nucleotide sequence ID" value="NZ_JACFXU010000017.1"/>
</dbReference>
<accession>A0A7W2TXQ6</accession>
<evidence type="ECO:0000313" key="3">
    <source>
        <dbReference type="Proteomes" id="UP000539350"/>
    </source>
</evidence>